<gene>
    <name evidence="4" type="ORF">SAMN06297251_12843</name>
</gene>
<protein>
    <submittedName>
        <fullName evidence="4">Pimeloyl-ACP methyl ester carboxylesterase</fullName>
    </submittedName>
</protein>
<keyword evidence="2" id="KW-0732">Signal</keyword>
<dbReference type="PANTHER" id="PTHR43329">
    <property type="entry name" value="EPOXIDE HYDROLASE"/>
    <property type="match status" value="1"/>
</dbReference>
<dbReference type="InterPro" id="IPR029058">
    <property type="entry name" value="AB_hydrolase_fold"/>
</dbReference>
<sequence length="308" mass="33526">MRKALSTLAAMVLFPLAASAEDAETRIATNGIELNVKTFGQSSDPAVILMHGWMGTSHSWRALAPQLAQERFVIVPDMRGHGMSDKPDDGYDAVNLAADMHGLLDHFGIETAHVVGHDMGALVSLAFAGTYPETALSMTYLDEPLVGYNLDQFTVYREETYGGYWHFGFNSAPGLIEILVAGKEQEFVDWFLPLMHAPNPDAVTAEDRAVYAAGLKTENGISGSVGWYRATFETARQLRALGDAGIDVPMMAWGGEYGIPITHSQFEMITDDARGGVIPGAGHLLPEEVPDFLATELEAFFDELERAQ</sequence>
<evidence type="ECO:0000256" key="1">
    <source>
        <dbReference type="ARBA" id="ARBA00022801"/>
    </source>
</evidence>
<dbReference type="Pfam" id="PF00561">
    <property type="entry name" value="Abhydrolase_1"/>
    <property type="match status" value="1"/>
</dbReference>
<evidence type="ECO:0000313" key="4">
    <source>
        <dbReference type="EMBL" id="SMD10848.1"/>
    </source>
</evidence>
<feature type="chain" id="PRO_5012031923" evidence="2">
    <location>
        <begin position="21"/>
        <end position="308"/>
    </location>
</feature>
<proteinExistence type="predicted"/>
<dbReference type="OrthoDB" id="9812774at2"/>
<feature type="domain" description="AB hydrolase-1" evidence="3">
    <location>
        <begin position="45"/>
        <end position="143"/>
    </location>
</feature>
<dbReference type="STRING" id="937218.SAMN06297251_12843"/>
<dbReference type="RefSeq" id="WP_084412539.1">
    <property type="nucleotide sequence ID" value="NZ_FWXR01000028.1"/>
</dbReference>
<dbReference type="InterPro" id="IPR000639">
    <property type="entry name" value="Epox_hydrolase-like"/>
</dbReference>
<dbReference type="AlphaFoldDB" id="A0A1W2ENZ1"/>
<dbReference type="SUPFAM" id="SSF53474">
    <property type="entry name" value="alpha/beta-Hydrolases"/>
    <property type="match status" value="1"/>
</dbReference>
<evidence type="ECO:0000256" key="2">
    <source>
        <dbReference type="SAM" id="SignalP"/>
    </source>
</evidence>
<dbReference type="EMBL" id="FWXR01000028">
    <property type="protein sequence ID" value="SMD10848.1"/>
    <property type="molecule type" value="Genomic_DNA"/>
</dbReference>
<name>A0A1W2ENZ1_9HYPH</name>
<keyword evidence="5" id="KW-1185">Reference proteome</keyword>
<feature type="signal peptide" evidence="2">
    <location>
        <begin position="1"/>
        <end position="20"/>
    </location>
</feature>
<dbReference type="GO" id="GO:0016787">
    <property type="term" value="F:hydrolase activity"/>
    <property type="evidence" value="ECO:0007669"/>
    <property type="project" value="UniProtKB-KW"/>
</dbReference>
<dbReference type="Proteomes" id="UP000192656">
    <property type="component" value="Unassembled WGS sequence"/>
</dbReference>
<dbReference type="Gene3D" id="3.40.50.1820">
    <property type="entry name" value="alpha/beta hydrolase"/>
    <property type="match status" value="1"/>
</dbReference>
<reference evidence="4 5" key="1">
    <citation type="submission" date="2017-04" db="EMBL/GenBank/DDBJ databases">
        <authorList>
            <person name="Afonso C.L."/>
            <person name="Miller P.J."/>
            <person name="Scott M.A."/>
            <person name="Spackman E."/>
            <person name="Goraichik I."/>
            <person name="Dimitrov K.M."/>
            <person name="Suarez D.L."/>
            <person name="Swayne D.E."/>
        </authorList>
    </citation>
    <scope>NUCLEOTIDE SEQUENCE [LARGE SCALE GENOMIC DNA]</scope>
    <source>
        <strain evidence="4 5">CGMCC 1.10972</strain>
    </source>
</reference>
<keyword evidence="1" id="KW-0378">Hydrolase</keyword>
<dbReference type="PRINTS" id="PR00412">
    <property type="entry name" value="EPOXHYDRLASE"/>
</dbReference>
<accession>A0A1W2ENZ1</accession>
<evidence type="ECO:0000259" key="3">
    <source>
        <dbReference type="Pfam" id="PF00561"/>
    </source>
</evidence>
<evidence type="ECO:0000313" key="5">
    <source>
        <dbReference type="Proteomes" id="UP000192656"/>
    </source>
</evidence>
<dbReference type="InterPro" id="IPR000073">
    <property type="entry name" value="AB_hydrolase_1"/>
</dbReference>
<organism evidence="4 5">
    <name type="scientific">Fulvimarina manganoxydans</name>
    <dbReference type="NCBI Taxonomy" id="937218"/>
    <lineage>
        <taxon>Bacteria</taxon>
        <taxon>Pseudomonadati</taxon>
        <taxon>Pseudomonadota</taxon>
        <taxon>Alphaproteobacteria</taxon>
        <taxon>Hyphomicrobiales</taxon>
        <taxon>Aurantimonadaceae</taxon>
        <taxon>Fulvimarina</taxon>
    </lineage>
</organism>